<dbReference type="AlphaFoldDB" id="A0A8H6U396"/>
<reference evidence="1" key="1">
    <citation type="journal article" date="2020" name="Phytopathology">
        <title>Genome Sequence Resources of Colletotrichum truncatum, C. plurivorum, C. musicola, and C. sojae: Four Species Pathogenic to Soybean (Glycine max).</title>
        <authorList>
            <person name="Rogerio F."/>
            <person name="Boufleur T.R."/>
            <person name="Ciampi-Guillardi M."/>
            <person name="Sukno S.A."/>
            <person name="Thon M.R."/>
            <person name="Massola Junior N.S."/>
            <person name="Baroncelli R."/>
        </authorList>
    </citation>
    <scope>NUCLEOTIDE SEQUENCE</scope>
    <source>
        <strain evidence="1">LFN00145</strain>
    </source>
</reference>
<protein>
    <submittedName>
        <fullName evidence="1">Uncharacterized protein</fullName>
    </submittedName>
</protein>
<name>A0A8H6U396_9PEZI</name>
<gene>
    <name evidence="1" type="ORF">CPLU01_01488</name>
</gene>
<sequence>MVGATHMGRWLAAFTDVTQALNTTGDRGETRRARIPSGRQNLASIAGTLAGDHIPVASRLSAFDYQSSRRLADNLREVPMGALRAYCVPSRCAVAEAEVRPVMGGLEPAG</sequence>
<organism evidence="1 2">
    <name type="scientific">Colletotrichum plurivorum</name>
    <dbReference type="NCBI Taxonomy" id="2175906"/>
    <lineage>
        <taxon>Eukaryota</taxon>
        <taxon>Fungi</taxon>
        <taxon>Dikarya</taxon>
        <taxon>Ascomycota</taxon>
        <taxon>Pezizomycotina</taxon>
        <taxon>Sordariomycetes</taxon>
        <taxon>Hypocreomycetidae</taxon>
        <taxon>Glomerellales</taxon>
        <taxon>Glomerellaceae</taxon>
        <taxon>Colletotrichum</taxon>
        <taxon>Colletotrichum orchidearum species complex</taxon>
    </lineage>
</organism>
<dbReference type="EMBL" id="WIGO01000010">
    <property type="protein sequence ID" value="KAF6839891.1"/>
    <property type="molecule type" value="Genomic_DNA"/>
</dbReference>
<keyword evidence="2" id="KW-1185">Reference proteome</keyword>
<comment type="caution">
    <text evidence="1">The sequence shown here is derived from an EMBL/GenBank/DDBJ whole genome shotgun (WGS) entry which is preliminary data.</text>
</comment>
<accession>A0A8H6U396</accession>
<dbReference type="Proteomes" id="UP000654918">
    <property type="component" value="Unassembled WGS sequence"/>
</dbReference>
<proteinExistence type="predicted"/>
<evidence type="ECO:0000313" key="1">
    <source>
        <dbReference type="EMBL" id="KAF6839891.1"/>
    </source>
</evidence>
<evidence type="ECO:0000313" key="2">
    <source>
        <dbReference type="Proteomes" id="UP000654918"/>
    </source>
</evidence>